<keyword evidence="3" id="KW-1185">Reference proteome</keyword>
<comment type="caution">
    <text evidence="2">The sequence shown here is derived from an EMBL/GenBank/DDBJ whole genome shotgun (WGS) entry which is preliminary data.</text>
</comment>
<dbReference type="EMBL" id="AOMC01000143">
    <property type="protein sequence ID" value="EMA41197.1"/>
    <property type="molecule type" value="Genomic_DNA"/>
</dbReference>
<gene>
    <name evidence="2" type="ORF">C448_12451</name>
</gene>
<feature type="region of interest" description="Disordered" evidence="1">
    <location>
        <begin position="65"/>
        <end position="109"/>
    </location>
</feature>
<evidence type="ECO:0000313" key="2">
    <source>
        <dbReference type="EMBL" id="EMA41197.1"/>
    </source>
</evidence>
<evidence type="ECO:0000313" key="3">
    <source>
        <dbReference type="Proteomes" id="UP000011568"/>
    </source>
</evidence>
<protein>
    <submittedName>
        <fullName evidence="2">Uncharacterized protein</fullName>
    </submittedName>
</protein>
<sequence>MSSTLHIVLDEREERRVRRLKEEMDVTWAEFLSIAAENRHEMLDSVREPASDDEEYDGPFVDLAGSLAGETDDEGRSGTEILRAERESDERKERELLERLGVGDSDADE</sequence>
<name>M0M5V5_HALMO</name>
<proteinExistence type="predicted"/>
<organism evidence="2 3">
    <name type="scientific">Halococcus morrhuae DSM 1307</name>
    <dbReference type="NCBI Taxonomy" id="931277"/>
    <lineage>
        <taxon>Archaea</taxon>
        <taxon>Methanobacteriati</taxon>
        <taxon>Methanobacteriota</taxon>
        <taxon>Stenosarchaea group</taxon>
        <taxon>Halobacteria</taxon>
        <taxon>Halobacteriales</taxon>
        <taxon>Halococcaceae</taxon>
        <taxon>Halococcus</taxon>
    </lineage>
</organism>
<accession>M0M5V5</accession>
<dbReference type="AlphaFoldDB" id="M0M5V5"/>
<dbReference type="PATRIC" id="fig|931277.6.peg.2437"/>
<reference evidence="2 3" key="1">
    <citation type="journal article" date="2014" name="PLoS Genet.">
        <title>Phylogenetically driven sequencing of extremely halophilic archaea reveals strategies for static and dynamic osmo-response.</title>
        <authorList>
            <person name="Becker E.A."/>
            <person name="Seitzer P.M."/>
            <person name="Tritt A."/>
            <person name="Larsen D."/>
            <person name="Krusor M."/>
            <person name="Yao A.I."/>
            <person name="Wu D."/>
            <person name="Madern D."/>
            <person name="Eisen J.A."/>
            <person name="Darling A.E."/>
            <person name="Facciotti M.T."/>
        </authorList>
    </citation>
    <scope>NUCLEOTIDE SEQUENCE [LARGE SCALE GENOMIC DNA]</scope>
    <source>
        <strain evidence="2 3">DSM 1307</strain>
    </source>
</reference>
<feature type="compositionally biased region" description="Basic and acidic residues" evidence="1">
    <location>
        <begin position="74"/>
        <end position="98"/>
    </location>
</feature>
<dbReference type="RefSeq" id="WP_004055183.1">
    <property type="nucleotide sequence ID" value="NZ_AOMC01000143.1"/>
</dbReference>
<dbReference type="STRING" id="931277.C448_12451"/>
<dbReference type="Proteomes" id="UP000011568">
    <property type="component" value="Unassembled WGS sequence"/>
</dbReference>
<evidence type="ECO:0000256" key="1">
    <source>
        <dbReference type="SAM" id="MobiDB-lite"/>
    </source>
</evidence>